<dbReference type="PANTHER" id="PTHR35678">
    <property type="entry name" value="PROTEIN STPG4"/>
    <property type="match status" value="1"/>
</dbReference>
<dbReference type="EMBL" id="KI913197">
    <property type="protein sequence ID" value="ETV67456.1"/>
    <property type="molecule type" value="Genomic_DNA"/>
</dbReference>
<dbReference type="OrthoDB" id="186871at2759"/>
<dbReference type="VEuPathDB" id="FungiDB:H257_16331"/>
<accession>W4FKP9</accession>
<dbReference type="GeneID" id="20818327"/>
<dbReference type="Pfam" id="PF07004">
    <property type="entry name" value="SHIPPO-rpt"/>
    <property type="match status" value="3"/>
</dbReference>
<dbReference type="PANTHER" id="PTHR35678:SF1">
    <property type="entry name" value="PROTEIN STPG4"/>
    <property type="match status" value="1"/>
</dbReference>
<organism evidence="6">
    <name type="scientific">Aphanomyces astaci</name>
    <name type="common">Crayfish plague agent</name>
    <dbReference type="NCBI Taxonomy" id="112090"/>
    <lineage>
        <taxon>Eukaryota</taxon>
        <taxon>Sar</taxon>
        <taxon>Stramenopiles</taxon>
        <taxon>Oomycota</taxon>
        <taxon>Saprolegniomycetes</taxon>
        <taxon>Saprolegniales</taxon>
        <taxon>Verrucalvaceae</taxon>
        <taxon>Aphanomyces</taxon>
    </lineage>
</organism>
<evidence type="ECO:0000256" key="4">
    <source>
        <dbReference type="ARBA" id="ARBA00023242"/>
    </source>
</evidence>
<evidence type="ECO:0000256" key="1">
    <source>
        <dbReference type="ARBA" id="ARBA00004123"/>
    </source>
</evidence>
<dbReference type="AlphaFoldDB" id="W4FKP9"/>
<protein>
    <submittedName>
        <fullName evidence="6">Uncharacterized protein</fullName>
    </submittedName>
</protein>
<sequence length="356" mass="38000">MFLDEASRMQNFRQVGTKASGQLKKGAGISRQQSSEAARATSSIPSKFETILNLGERETNAFGSRTNRFGEAENELPGPGAYYKPPSMVVTHAKSGSVSKKGMGTGFVSKVKRFNATSYDPVPGPGQYSASISEKPSFNRRIGLSSFAPMERSTNQYGDATSVPGPGEYNASAFDAQVDKGSRSAFASRTNRGFVPRADGPAPGQYENVLALEREITRSQKHTQGIFKSTVRRVETPKQAVPGPGAYGVEAAERCLRSDTTAQAQASSMFKRGAADRFGHSLERKADVFNVPGPGAYTSDRDGAATSSTAVSSSVFKSSVKRALGERTSKAPGPAFYKPSSPGKKSHLLNGTKKWL</sequence>
<evidence type="ECO:0000256" key="5">
    <source>
        <dbReference type="SAM" id="MobiDB-lite"/>
    </source>
</evidence>
<evidence type="ECO:0000256" key="2">
    <source>
        <dbReference type="ARBA" id="ARBA00004496"/>
    </source>
</evidence>
<dbReference type="GO" id="GO:0042393">
    <property type="term" value="F:histone binding"/>
    <property type="evidence" value="ECO:0007669"/>
    <property type="project" value="TreeGrafter"/>
</dbReference>
<evidence type="ECO:0000256" key="3">
    <source>
        <dbReference type="ARBA" id="ARBA00022490"/>
    </source>
</evidence>
<keyword evidence="3" id="KW-0963">Cytoplasm</keyword>
<feature type="region of interest" description="Disordered" evidence="5">
    <location>
        <begin position="13"/>
        <end position="42"/>
    </location>
</feature>
<feature type="compositionally biased region" description="Polar residues" evidence="5">
    <location>
        <begin position="30"/>
        <end position="42"/>
    </location>
</feature>
<keyword evidence="4" id="KW-0539">Nucleus</keyword>
<dbReference type="GO" id="GO:0003682">
    <property type="term" value="F:chromatin binding"/>
    <property type="evidence" value="ECO:0007669"/>
    <property type="project" value="TreeGrafter"/>
</dbReference>
<proteinExistence type="predicted"/>
<dbReference type="GO" id="GO:0005634">
    <property type="term" value="C:nucleus"/>
    <property type="evidence" value="ECO:0007669"/>
    <property type="project" value="UniProtKB-SubCell"/>
</dbReference>
<name>W4FKP9_APHAT</name>
<dbReference type="InterPro" id="IPR010736">
    <property type="entry name" value="SHIPPO-rpt"/>
</dbReference>
<reference evidence="6" key="1">
    <citation type="submission" date="2013-12" db="EMBL/GenBank/DDBJ databases">
        <title>The Genome Sequence of Aphanomyces astaci APO3.</title>
        <authorList>
            <consortium name="The Broad Institute Genomics Platform"/>
            <person name="Russ C."/>
            <person name="Tyler B."/>
            <person name="van West P."/>
            <person name="Dieguez-Uribeondo J."/>
            <person name="Young S.K."/>
            <person name="Zeng Q."/>
            <person name="Gargeya S."/>
            <person name="Fitzgerald M."/>
            <person name="Abouelleil A."/>
            <person name="Alvarado L."/>
            <person name="Chapman S.B."/>
            <person name="Gainer-Dewar J."/>
            <person name="Goldberg J."/>
            <person name="Griggs A."/>
            <person name="Gujja S."/>
            <person name="Hansen M."/>
            <person name="Howarth C."/>
            <person name="Imamovic A."/>
            <person name="Ireland A."/>
            <person name="Larimer J."/>
            <person name="McCowan C."/>
            <person name="Murphy C."/>
            <person name="Pearson M."/>
            <person name="Poon T.W."/>
            <person name="Priest M."/>
            <person name="Roberts A."/>
            <person name="Saif S."/>
            <person name="Shea T."/>
            <person name="Sykes S."/>
            <person name="Wortman J."/>
            <person name="Nusbaum C."/>
            <person name="Birren B."/>
        </authorList>
    </citation>
    <scope>NUCLEOTIDE SEQUENCE [LARGE SCALE GENOMIC DNA]</scope>
    <source>
        <strain evidence="6">APO3</strain>
    </source>
</reference>
<feature type="compositionally biased region" description="Low complexity" evidence="5">
    <location>
        <begin position="304"/>
        <end position="318"/>
    </location>
</feature>
<dbReference type="GO" id="GO:0005737">
    <property type="term" value="C:cytoplasm"/>
    <property type="evidence" value="ECO:0007669"/>
    <property type="project" value="UniProtKB-SubCell"/>
</dbReference>
<dbReference type="RefSeq" id="XP_009843016.1">
    <property type="nucleotide sequence ID" value="XM_009844714.1"/>
</dbReference>
<gene>
    <name evidence="6" type="ORF">H257_16331</name>
</gene>
<evidence type="ECO:0000313" key="6">
    <source>
        <dbReference type="EMBL" id="ETV67456.1"/>
    </source>
</evidence>
<comment type="subcellular location">
    <subcellularLocation>
        <location evidence="2">Cytoplasm</location>
    </subcellularLocation>
    <subcellularLocation>
        <location evidence="1">Nucleus</location>
    </subcellularLocation>
</comment>
<dbReference type="GO" id="GO:0044727">
    <property type="term" value="P:epigenetic programing of male pronucleus"/>
    <property type="evidence" value="ECO:0007669"/>
    <property type="project" value="TreeGrafter"/>
</dbReference>
<feature type="region of interest" description="Disordered" evidence="5">
    <location>
        <begin position="290"/>
        <end position="356"/>
    </location>
</feature>